<comment type="caution">
    <text evidence="5">The sequence shown here is derived from an EMBL/GenBank/DDBJ whole genome shotgun (WGS) entry which is preliminary data.</text>
</comment>
<dbReference type="Proteomes" id="UP000541444">
    <property type="component" value="Unassembled WGS sequence"/>
</dbReference>
<dbReference type="InterPro" id="IPR001844">
    <property type="entry name" value="Cpn60/GroEL"/>
</dbReference>
<proteinExistence type="inferred from homology"/>
<dbReference type="Gene3D" id="1.10.560.10">
    <property type="entry name" value="GroEL-like equatorial domain"/>
    <property type="match status" value="1"/>
</dbReference>
<evidence type="ECO:0000256" key="3">
    <source>
        <dbReference type="ARBA" id="ARBA00022840"/>
    </source>
</evidence>
<name>A0A7J7L687_9MAGN</name>
<evidence type="ECO:0000256" key="1">
    <source>
        <dbReference type="ARBA" id="ARBA00006607"/>
    </source>
</evidence>
<sequence>MSSFGLISSILFIERRQNDASQRRCSSKVRETKELYFNMDGSPTKKLQIGVNKLANLVGVTLGPKGRNVAFKGKYGSPNIVNDGVTVAKEVELEDPVKNIGTKLVRQAAANTNDLAGWDNDFRCCGSWCKPGSNYLRFNLLFLKIEDSELADVAVVSVGNNYEVGKMIAEAMSKVGRKRVATLEEGKSSENSFMSLKGFSLIGGNSSQWIRL</sequence>
<dbReference type="GO" id="GO:0042026">
    <property type="term" value="P:protein refolding"/>
    <property type="evidence" value="ECO:0007669"/>
    <property type="project" value="InterPro"/>
</dbReference>
<reference evidence="5 6" key="1">
    <citation type="journal article" date="2020" name="IScience">
        <title>Genome Sequencing of the Endangered Kingdonia uniflora (Circaeasteraceae, Ranunculales) Reveals Potential Mechanisms of Evolutionary Specialization.</title>
        <authorList>
            <person name="Sun Y."/>
            <person name="Deng T."/>
            <person name="Zhang A."/>
            <person name="Moore M.J."/>
            <person name="Landis J.B."/>
            <person name="Lin N."/>
            <person name="Zhang H."/>
            <person name="Zhang X."/>
            <person name="Huang J."/>
            <person name="Zhang X."/>
            <person name="Sun H."/>
            <person name="Wang H."/>
        </authorList>
    </citation>
    <scope>NUCLEOTIDE SEQUENCE [LARGE SCALE GENOMIC DNA]</scope>
    <source>
        <strain evidence="5">TB1705</strain>
        <tissue evidence="5">Leaf</tissue>
    </source>
</reference>
<dbReference type="InterPro" id="IPR027410">
    <property type="entry name" value="TCP-1-like_intermed_sf"/>
</dbReference>
<dbReference type="GO" id="GO:0140662">
    <property type="term" value="F:ATP-dependent protein folding chaperone"/>
    <property type="evidence" value="ECO:0007669"/>
    <property type="project" value="InterPro"/>
</dbReference>
<evidence type="ECO:0000256" key="2">
    <source>
        <dbReference type="ARBA" id="ARBA00022741"/>
    </source>
</evidence>
<dbReference type="Pfam" id="PF00118">
    <property type="entry name" value="Cpn60_TCP1"/>
    <property type="match status" value="1"/>
</dbReference>
<dbReference type="Gene3D" id="3.30.260.10">
    <property type="entry name" value="TCP-1-like chaperonin intermediate domain"/>
    <property type="match status" value="1"/>
</dbReference>
<keyword evidence="4" id="KW-0143">Chaperone</keyword>
<evidence type="ECO:0000313" key="5">
    <source>
        <dbReference type="EMBL" id="KAF6138084.1"/>
    </source>
</evidence>
<evidence type="ECO:0000313" key="6">
    <source>
        <dbReference type="Proteomes" id="UP000541444"/>
    </source>
</evidence>
<accession>A0A7J7L687</accession>
<keyword evidence="3" id="KW-0067">ATP-binding</keyword>
<dbReference type="EMBL" id="JACGCM010002614">
    <property type="protein sequence ID" value="KAF6138084.1"/>
    <property type="molecule type" value="Genomic_DNA"/>
</dbReference>
<evidence type="ECO:0000256" key="4">
    <source>
        <dbReference type="ARBA" id="ARBA00023186"/>
    </source>
</evidence>
<comment type="similarity">
    <text evidence="1">Belongs to the chaperonin (HSP60) family.</text>
</comment>
<dbReference type="GO" id="GO:0005524">
    <property type="term" value="F:ATP binding"/>
    <property type="evidence" value="ECO:0007669"/>
    <property type="project" value="UniProtKB-KW"/>
</dbReference>
<dbReference type="PRINTS" id="PR00304">
    <property type="entry name" value="TCOMPLEXTCP1"/>
</dbReference>
<dbReference type="InterPro" id="IPR017998">
    <property type="entry name" value="Chaperone_TCP-1"/>
</dbReference>
<organism evidence="5 6">
    <name type="scientific">Kingdonia uniflora</name>
    <dbReference type="NCBI Taxonomy" id="39325"/>
    <lineage>
        <taxon>Eukaryota</taxon>
        <taxon>Viridiplantae</taxon>
        <taxon>Streptophyta</taxon>
        <taxon>Embryophyta</taxon>
        <taxon>Tracheophyta</taxon>
        <taxon>Spermatophyta</taxon>
        <taxon>Magnoliopsida</taxon>
        <taxon>Ranunculales</taxon>
        <taxon>Circaeasteraceae</taxon>
        <taxon>Kingdonia</taxon>
    </lineage>
</organism>
<dbReference type="InterPro" id="IPR027413">
    <property type="entry name" value="GROEL-like_equatorial_sf"/>
</dbReference>
<dbReference type="AlphaFoldDB" id="A0A7J7L687"/>
<keyword evidence="2" id="KW-0547">Nucleotide-binding</keyword>
<dbReference type="OrthoDB" id="1723571at2759"/>
<dbReference type="PANTHER" id="PTHR45633">
    <property type="entry name" value="60 KDA HEAT SHOCK PROTEIN, MITOCHONDRIAL"/>
    <property type="match status" value="1"/>
</dbReference>
<dbReference type="SUPFAM" id="SSF54849">
    <property type="entry name" value="GroEL-intermediate domain like"/>
    <property type="match status" value="1"/>
</dbReference>
<dbReference type="SUPFAM" id="SSF48592">
    <property type="entry name" value="GroEL equatorial domain-like"/>
    <property type="match status" value="1"/>
</dbReference>
<protein>
    <submittedName>
        <fullName evidence="5">Uncharacterized protein</fullName>
    </submittedName>
</protein>
<gene>
    <name evidence="5" type="ORF">GIB67_033498</name>
</gene>
<dbReference type="InterPro" id="IPR002423">
    <property type="entry name" value="Cpn60/GroEL/TCP-1"/>
</dbReference>
<keyword evidence="6" id="KW-1185">Reference proteome</keyword>